<reference evidence="1" key="1">
    <citation type="submission" date="2021-01" db="EMBL/GenBank/DDBJ databases">
        <title>Phytophthora aleatoria, a newly-described species from Pinus radiata is distinct from Phytophthora cactorum isolates based on comparative genomics.</title>
        <authorList>
            <person name="Mcdougal R."/>
            <person name="Panda P."/>
            <person name="Williams N."/>
            <person name="Studholme D.J."/>
        </authorList>
    </citation>
    <scope>NUCLEOTIDE SEQUENCE</scope>
    <source>
        <strain evidence="1">NZFS 3830</strain>
    </source>
</reference>
<gene>
    <name evidence="1" type="ORF">JG687_00018097</name>
</gene>
<dbReference type="Proteomes" id="UP000688947">
    <property type="component" value="Unassembled WGS sequence"/>
</dbReference>
<accession>A0A8T1TNM8</accession>
<sequence>MDKSDESLKQRGIGGVNPLYARMADDSTKRSVIESTLPFEKGNKFVLKCGEDGQRVLWRACVKTRENSPACSATRRHEQLWPTYFAIFRVFGLRLPGPNCVTGVHPVPALSVHVLIKQRRVLPQHRC</sequence>
<proteinExistence type="predicted"/>
<organism evidence="1 2">
    <name type="scientific">Phytophthora cactorum</name>
    <dbReference type="NCBI Taxonomy" id="29920"/>
    <lineage>
        <taxon>Eukaryota</taxon>
        <taxon>Sar</taxon>
        <taxon>Stramenopiles</taxon>
        <taxon>Oomycota</taxon>
        <taxon>Peronosporomycetes</taxon>
        <taxon>Peronosporales</taxon>
        <taxon>Peronosporaceae</taxon>
        <taxon>Phytophthora</taxon>
    </lineage>
</organism>
<dbReference type="EMBL" id="JAENGZ010002345">
    <property type="protein sequence ID" value="KAG6944020.1"/>
    <property type="molecule type" value="Genomic_DNA"/>
</dbReference>
<protein>
    <submittedName>
        <fullName evidence="1">Uncharacterized protein</fullName>
    </submittedName>
</protein>
<dbReference type="AlphaFoldDB" id="A0A8T1TNM8"/>
<comment type="caution">
    <text evidence="1">The sequence shown here is derived from an EMBL/GenBank/DDBJ whole genome shotgun (WGS) entry which is preliminary data.</text>
</comment>
<dbReference type="OrthoDB" id="1939479at2759"/>
<name>A0A8T1TNM8_9STRA</name>
<evidence type="ECO:0000313" key="2">
    <source>
        <dbReference type="Proteomes" id="UP000688947"/>
    </source>
</evidence>
<evidence type="ECO:0000313" key="1">
    <source>
        <dbReference type="EMBL" id="KAG6944020.1"/>
    </source>
</evidence>